<sequence>MIQLHHVTVTAPAKPLLHDITVDFPADQFICLIGASGSGKTLLLKHLLGLVPETLSVGGTVTFAEGEDWVRGREIGYIPQHYQQSFVPFLTIKETMRDLCRAHHVAYDKEQTESLLRSFRLDIDLLDRLPHQLSGGQLQRMAIILAVFLKPRLLLADELTTALDPVATRQLLDWLRNYQQQTAATVLFVTHELTHALHYADTLYIMKEGTIIDAVTPETIHASRHPYTQALYTNRHL</sequence>
<dbReference type="Gene3D" id="3.40.50.300">
    <property type="entry name" value="P-loop containing nucleotide triphosphate hydrolases"/>
    <property type="match status" value="1"/>
</dbReference>
<dbReference type="Proteomes" id="UP000439752">
    <property type="component" value="Unassembled WGS sequence"/>
</dbReference>
<name>A0A653IEC8_9BACL</name>
<dbReference type="InterPro" id="IPR027417">
    <property type="entry name" value="P-loop_NTPase"/>
</dbReference>
<dbReference type="PANTHER" id="PTHR43297">
    <property type="entry name" value="OLIGOPEPTIDE TRANSPORT ATP-BINDING PROTEIN APPD"/>
    <property type="match status" value="1"/>
</dbReference>
<evidence type="ECO:0000256" key="1">
    <source>
        <dbReference type="ARBA" id="ARBA00004202"/>
    </source>
</evidence>
<evidence type="ECO:0000256" key="7">
    <source>
        <dbReference type="ARBA" id="ARBA00023136"/>
    </source>
</evidence>
<organism evidence="9 10">
    <name type="scientific">Exiguobacterium oxidotolerans</name>
    <dbReference type="NCBI Taxonomy" id="223958"/>
    <lineage>
        <taxon>Bacteria</taxon>
        <taxon>Bacillati</taxon>
        <taxon>Bacillota</taxon>
        <taxon>Bacilli</taxon>
        <taxon>Bacillales</taxon>
        <taxon>Bacillales Family XII. Incertae Sedis</taxon>
        <taxon>Exiguobacterium</taxon>
    </lineage>
</organism>
<dbReference type="AlphaFoldDB" id="A0A653IEC8"/>
<comment type="subcellular location">
    <subcellularLocation>
        <location evidence="1">Cell membrane</location>
        <topology evidence="1">Peripheral membrane protein</topology>
    </subcellularLocation>
</comment>
<gene>
    <name evidence="9" type="ORF">EXIGUO9Y_330013</name>
</gene>
<evidence type="ECO:0000256" key="3">
    <source>
        <dbReference type="ARBA" id="ARBA00022448"/>
    </source>
</evidence>
<evidence type="ECO:0000256" key="4">
    <source>
        <dbReference type="ARBA" id="ARBA00022475"/>
    </source>
</evidence>
<evidence type="ECO:0000256" key="5">
    <source>
        <dbReference type="ARBA" id="ARBA00022741"/>
    </source>
</evidence>
<comment type="similarity">
    <text evidence="2">Belongs to the ABC transporter superfamily.</text>
</comment>
<dbReference type="InterPro" id="IPR017871">
    <property type="entry name" value="ABC_transporter-like_CS"/>
</dbReference>
<dbReference type="SUPFAM" id="SSF52540">
    <property type="entry name" value="P-loop containing nucleoside triphosphate hydrolases"/>
    <property type="match status" value="1"/>
</dbReference>
<dbReference type="GO" id="GO:0005886">
    <property type="term" value="C:plasma membrane"/>
    <property type="evidence" value="ECO:0007669"/>
    <property type="project" value="UniProtKB-SubCell"/>
</dbReference>
<evidence type="ECO:0000313" key="9">
    <source>
        <dbReference type="EMBL" id="VWX37589.1"/>
    </source>
</evidence>
<dbReference type="InterPro" id="IPR003439">
    <property type="entry name" value="ABC_transporter-like_ATP-bd"/>
</dbReference>
<dbReference type="PROSITE" id="PS00211">
    <property type="entry name" value="ABC_TRANSPORTER_1"/>
    <property type="match status" value="1"/>
</dbReference>
<dbReference type="EMBL" id="CABWKQ010000027">
    <property type="protein sequence ID" value="VWX37589.1"/>
    <property type="molecule type" value="Genomic_DNA"/>
</dbReference>
<reference evidence="9 10" key="1">
    <citation type="submission" date="2019-10" db="EMBL/GenBank/DDBJ databases">
        <authorList>
            <person name="Karimi E."/>
        </authorList>
    </citation>
    <scope>NUCLEOTIDE SEQUENCE [LARGE SCALE GENOMIC DNA]</scope>
    <source>
        <strain evidence="9">Exiguobacterium sp. 9Y</strain>
    </source>
</reference>
<protein>
    <recommendedName>
        <fullName evidence="8">ABC transporter domain-containing protein</fullName>
    </recommendedName>
</protein>
<feature type="domain" description="ABC transporter" evidence="8">
    <location>
        <begin position="2"/>
        <end position="233"/>
    </location>
</feature>
<evidence type="ECO:0000313" key="10">
    <source>
        <dbReference type="Proteomes" id="UP000439752"/>
    </source>
</evidence>
<accession>A0A653IEC8</accession>
<evidence type="ECO:0000256" key="2">
    <source>
        <dbReference type="ARBA" id="ARBA00005417"/>
    </source>
</evidence>
<keyword evidence="7" id="KW-0472">Membrane</keyword>
<evidence type="ECO:0000256" key="6">
    <source>
        <dbReference type="ARBA" id="ARBA00022840"/>
    </source>
</evidence>
<keyword evidence="10" id="KW-1185">Reference proteome</keyword>
<dbReference type="GO" id="GO:0016887">
    <property type="term" value="F:ATP hydrolysis activity"/>
    <property type="evidence" value="ECO:0007669"/>
    <property type="project" value="InterPro"/>
</dbReference>
<keyword evidence="3" id="KW-0813">Transport</keyword>
<dbReference type="InterPro" id="IPR050388">
    <property type="entry name" value="ABC_Ni/Peptide_Import"/>
</dbReference>
<keyword evidence="5" id="KW-0547">Nucleotide-binding</keyword>
<dbReference type="InterPro" id="IPR003593">
    <property type="entry name" value="AAA+_ATPase"/>
</dbReference>
<keyword evidence="6" id="KW-0067">ATP-binding</keyword>
<dbReference type="PANTHER" id="PTHR43297:SF11">
    <property type="entry name" value="ATPASE COMPONENT OF ABC-TYPE TRANSPORT SYSTEM"/>
    <property type="match status" value="1"/>
</dbReference>
<proteinExistence type="inferred from homology"/>
<dbReference type="Pfam" id="PF00005">
    <property type="entry name" value="ABC_tran"/>
    <property type="match status" value="1"/>
</dbReference>
<dbReference type="PROSITE" id="PS50893">
    <property type="entry name" value="ABC_TRANSPORTER_2"/>
    <property type="match status" value="1"/>
</dbReference>
<keyword evidence="4" id="KW-1003">Cell membrane</keyword>
<dbReference type="SMART" id="SM00382">
    <property type="entry name" value="AAA"/>
    <property type="match status" value="1"/>
</dbReference>
<dbReference type="GO" id="GO:0005524">
    <property type="term" value="F:ATP binding"/>
    <property type="evidence" value="ECO:0007669"/>
    <property type="project" value="UniProtKB-KW"/>
</dbReference>
<evidence type="ECO:0000259" key="8">
    <source>
        <dbReference type="PROSITE" id="PS50893"/>
    </source>
</evidence>
<dbReference type="RefSeq" id="WP_159173578.1">
    <property type="nucleotide sequence ID" value="NZ_LR732312.1"/>
</dbReference>